<comment type="caution">
    <text evidence="1">The sequence shown here is derived from an EMBL/GenBank/DDBJ whole genome shotgun (WGS) entry which is preliminary data.</text>
</comment>
<dbReference type="OrthoDB" id="415672at2759"/>
<gene>
    <name evidence="1" type="primary">faeC</name>
    <name evidence="1" type="ORF">SNAT2548_LOCUS33524</name>
</gene>
<accession>A0A812UWM5</accession>
<name>A0A812UWM5_9DINO</name>
<evidence type="ECO:0000313" key="2">
    <source>
        <dbReference type="Proteomes" id="UP000604046"/>
    </source>
</evidence>
<dbReference type="AlphaFoldDB" id="A0A812UWM5"/>
<reference evidence="1" key="1">
    <citation type="submission" date="2021-02" db="EMBL/GenBank/DDBJ databases">
        <authorList>
            <person name="Dougan E. K."/>
            <person name="Rhodes N."/>
            <person name="Thang M."/>
            <person name="Chan C."/>
        </authorList>
    </citation>
    <scope>NUCLEOTIDE SEQUENCE</scope>
</reference>
<protein>
    <submittedName>
        <fullName evidence="1">FaeC protein</fullName>
    </submittedName>
</protein>
<sequence length="586" mass="66807">MLSARENLTHGMASNVEIVIPDFMDCTGPEHADWQHFRNMFEEMSEVTSAQQAEPGGVPSFPGFHPALAHEAERLNWKWFGMLHDGQEDYPPGAASFYHSCHFHNRSEYCLYGHAAVLTYLAKYTAEKSQSQTFASHAMRLLHWSHCLDYIESSTWASWGFSVLTTWDLVQNFGYPQISLLHQYLDWGPGTLGSSLMSAPSAAESSGFWIFELGTHRALSNEPASMLKQVLWKYDAVYENPVKPYEGRAEAFTHPFPESCSPNCPYQQDGVPYTFPVFEDMEESRRGFHEWLKGHYFHKAEIRKASLLMCTNPIYYCNFFAGLQKTVLGYFGLPLLYMVPKDSWSSWIDEFITMAALPTSFFVSNNRLHSEQVAWQSGVRLHVIRPVVAYLKEPYNPQRWGDILVPEPREACVLHCLLRAFKPASYPFNFWSKADTDRTIKTFMTFRAVALFPHDFALMTFYEFYAMGVPLFMPSHLSKYLFPFSASVPLLDWTPARIAKQAGRPPYSPLSLTSSAALEYWSSSIDFFALPGIQHFDSIASLLRMLPSSDFESMSSRMKENRRVRVESGAPFWSAVAASALRDGLL</sequence>
<dbReference type="EMBL" id="CAJNDS010002761">
    <property type="protein sequence ID" value="CAE7588281.1"/>
    <property type="molecule type" value="Genomic_DNA"/>
</dbReference>
<organism evidence="1 2">
    <name type="scientific">Symbiodinium natans</name>
    <dbReference type="NCBI Taxonomy" id="878477"/>
    <lineage>
        <taxon>Eukaryota</taxon>
        <taxon>Sar</taxon>
        <taxon>Alveolata</taxon>
        <taxon>Dinophyceae</taxon>
        <taxon>Suessiales</taxon>
        <taxon>Symbiodiniaceae</taxon>
        <taxon>Symbiodinium</taxon>
    </lineage>
</organism>
<keyword evidence="2" id="KW-1185">Reference proteome</keyword>
<proteinExistence type="predicted"/>
<dbReference type="Proteomes" id="UP000604046">
    <property type="component" value="Unassembled WGS sequence"/>
</dbReference>
<evidence type="ECO:0000313" key="1">
    <source>
        <dbReference type="EMBL" id="CAE7588281.1"/>
    </source>
</evidence>